<evidence type="ECO:0000313" key="2">
    <source>
        <dbReference type="Proteomes" id="UP000814140"/>
    </source>
</evidence>
<evidence type="ECO:0000313" key="1">
    <source>
        <dbReference type="EMBL" id="KAI0054708.1"/>
    </source>
</evidence>
<organism evidence="1 2">
    <name type="scientific">Artomyces pyxidatus</name>
    <dbReference type="NCBI Taxonomy" id="48021"/>
    <lineage>
        <taxon>Eukaryota</taxon>
        <taxon>Fungi</taxon>
        <taxon>Dikarya</taxon>
        <taxon>Basidiomycota</taxon>
        <taxon>Agaricomycotina</taxon>
        <taxon>Agaricomycetes</taxon>
        <taxon>Russulales</taxon>
        <taxon>Auriscalpiaceae</taxon>
        <taxon>Artomyces</taxon>
    </lineage>
</organism>
<accession>A0ACB8SER1</accession>
<dbReference type="Proteomes" id="UP000814140">
    <property type="component" value="Unassembled WGS sequence"/>
</dbReference>
<comment type="caution">
    <text evidence="1">The sequence shown here is derived from an EMBL/GenBank/DDBJ whole genome shotgun (WGS) entry which is preliminary data.</text>
</comment>
<name>A0ACB8SER1_9AGAM</name>
<proteinExistence type="predicted"/>
<keyword evidence="2" id="KW-1185">Reference proteome</keyword>
<dbReference type="EMBL" id="MU277359">
    <property type="protein sequence ID" value="KAI0054708.1"/>
    <property type="molecule type" value="Genomic_DNA"/>
</dbReference>
<reference evidence="1" key="2">
    <citation type="journal article" date="2022" name="New Phytol.">
        <title>Evolutionary transition to the ectomycorrhizal habit in the genomes of a hyperdiverse lineage of mushroom-forming fungi.</title>
        <authorList>
            <person name="Looney B."/>
            <person name="Miyauchi S."/>
            <person name="Morin E."/>
            <person name="Drula E."/>
            <person name="Courty P.E."/>
            <person name="Kohler A."/>
            <person name="Kuo A."/>
            <person name="LaButti K."/>
            <person name="Pangilinan J."/>
            <person name="Lipzen A."/>
            <person name="Riley R."/>
            <person name="Andreopoulos W."/>
            <person name="He G."/>
            <person name="Johnson J."/>
            <person name="Nolan M."/>
            <person name="Tritt A."/>
            <person name="Barry K.W."/>
            <person name="Grigoriev I.V."/>
            <person name="Nagy L.G."/>
            <person name="Hibbett D."/>
            <person name="Henrissat B."/>
            <person name="Matheny P.B."/>
            <person name="Labbe J."/>
            <person name="Martin F.M."/>
        </authorList>
    </citation>
    <scope>NUCLEOTIDE SEQUENCE</scope>
    <source>
        <strain evidence="1">HHB10654</strain>
    </source>
</reference>
<gene>
    <name evidence="1" type="ORF">BV25DRAFT_1903821</name>
</gene>
<protein>
    <submittedName>
        <fullName evidence="1">Uncharacterized protein</fullName>
    </submittedName>
</protein>
<reference evidence="1" key="1">
    <citation type="submission" date="2021-03" db="EMBL/GenBank/DDBJ databases">
        <authorList>
            <consortium name="DOE Joint Genome Institute"/>
            <person name="Ahrendt S."/>
            <person name="Looney B.P."/>
            <person name="Miyauchi S."/>
            <person name="Morin E."/>
            <person name="Drula E."/>
            <person name="Courty P.E."/>
            <person name="Chicoki N."/>
            <person name="Fauchery L."/>
            <person name="Kohler A."/>
            <person name="Kuo A."/>
            <person name="Labutti K."/>
            <person name="Pangilinan J."/>
            <person name="Lipzen A."/>
            <person name="Riley R."/>
            <person name="Andreopoulos W."/>
            <person name="He G."/>
            <person name="Johnson J."/>
            <person name="Barry K.W."/>
            <person name="Grigoriev I.V."/>
            <person name="Nagy L."/>
            <person name="Hibbett D."/>
            <person name="Henrissat B."/>
            <person name="Matheny P.B."/>
            <person name="Labbe J."/>
            <person name="Martin F."/>
        </authorList>
    </citation>
    <scope>NUCLEOTIDE SEQUENCE</scope>
    <source>
        <strain evidence="1">HHB10654</strain>
    </source>
</reference>
<sequence length="1135" mass="124974">MPTPSPSKPFLTDLPPSSPLSSLSSSPTRRVEPQTPFTIGDVSPEPPSSPTDRLLPLPSRHPGGKGYSVTTPTATAQARSSVADVDPIRRNLWGQAHPSMSSEPDSIIMSSPALTKSAKKRKGHKRRVKTLQVNKAREREQAAIAEATLAEEHEALKRTTFSEIIDLLEHNELTLGEFLLHVFNPANQSRGWRWTHFFVRPNDVHQVLDYWVSKDNSKTAHRTIKGWMTGYMVKTVSHEADNITARGVLRVPGDVDADFALGMDYANLAPLIQSHCPTTMKLLTSVAKTERQVRECSDVKLKQKDFLAATSAVSLLGERSQKNRYARHVMGLYLYSTGATRQQISVFNHLGQTVSYVTLAGRGGKGEDAVSPPQEVDSEPLSVTKDGGGRSDETREAPGLAGGTATGEQLSPATAQQDYPTTPKIPSKSSTASSESKEKSEKNRQLGTLERLSLSMRKVTQEIAADDEVMVVYDNINMQWKSPEQVIGRTGPPDTQENGTCATCIPLFKANKEALKTSHLDVSFDNAAPLSIEDIKLSKSEGDTLRQSLIHTVLRVIVRYGGPKFQSFRKELQECAPSTSKKIELHKTAVYPLPAMNINEASTRGNAEVVEAIFKELKKDMSDPLFGETIKLLAGDQLSIARLRAIAANRAGNEGGASALRWALFIPGLFHYKLAATHGIMQTHLGLVNHDLSNPASLAAHNTLLKRKPILITSLPPFRTCRDLIFVSLYARVLHCLLLVSETASLHDYTEDMTWDQLQSHAATIVDQFTDNKRVSRLRRARTRQGDKHGDMVFENAVLFLRDALILREFTDAIKSGDSGRILTVLKVWAFSYRGQGRAKNAQEVLYLIHNVTHVWPESLVEVVFNNWLVNPSGKVNAWHEVDLLQEHLNFWIKDYYQAHGSAASWEWLATISPCVEILRRLATEINASLGAKQGNRHAEADLTDDIDELMGSLAHHGVYREQLGRTFDSDDTPARDVIASGLTALTWGNVNPLTEFNNTFATLQRRRRIPPLVNGSLPMATTSATVTPVSSAKDASAAAITPSDPRGQSPSVPRNESDADGEGDEEANTSEEESDMDDDDGRRTELDLAGPEDVALDMDDDEVPWEDRDVDEERNYDSDVGLNVGAGSDGEDDP</sequence>